<evidence type="ECO:0000256" key="1">
    <source>
        <dbReference type="ARBA" id="ARBA00022679"/>
    </source>
</evidence>
<sequence length="283" mass="31751">MTEKKIEGSSFRATVTIDSRNSRLKVQSFEGPGYQEMIDTCKSLAEEEKLGKIIWYLSTEAAPAGTEILQQAGFIQEGKIPGFFKGQDALCNAYFVDPDRAQSAYFEEEQKILDQVRADKVPGKTEAPLPANLTIRTLEEEDAKSLVSLYKAIFESYPSPLFDITYIKQIMRTHVYFMGVFEKGHLIAAGSAEMDLTNRNAEMTDLATRPEARGQGLGTSILQALEEKMIARQIPCLYSLVRAGVPSANRGLYKLGYHYQGKHINNCHIDGNYENMNIWSKKL</sequence>
<dbReference type="Pfam" id="PF00583">
    <property type="entry name" value="Acetyltransf_1"/>
    <property type="match status" value="1"/>
</dbReference>
<keyword evidence="2 4" id="KW-0012">Acyltransferase</keyword>
<gene>
    <name evidence="4" type="ORF">FTV88_2886</name>
</gene>
<accession>A0A5Q2N904</accession>
<dbReference type="RefSeq" id="WP_153726037.1">
    <property type="nucleotide sequence ID" value="NZ_CP045875.1"/>
</dbReference>
<protein>
    <submittedName>
        <fullName evidence="4">Putative beta-lysine N-acetyltransferase</fullName>
        <ecNumber evidence="4">2.3.1.264</ecNumber>
    </submittedName>
</protein>
<dbReference type="PANTHER" id="PTHR43877">
    <property type="entry name" value="AMINOALKYLPHOSPHONATE N-ACETYLTRANSFERASE-RELATED-RELATED"/>
    <property type="match status" value="1"/>
</dbReference>
<dbReference type="GO" id="GO:0008080">
    <property type="term" value="F:N-acetyltransferase activity"/>
    <property type="evidence" value="ECO:0007669"/>
    <property type="project" value="InterPro"/>
</dbReference>
<dbReference type="EMBL" id="CP045875">
    <property type="protein sequence ID" value="QGG48975.1"/>
    <property type="molecule type" value="Genomic_DNA"/>
</dbReference>
<keyword evidence="1 4" id="KW-0808">Transferase</keyword>
<dbReference type="AlphaFoldDB" id="A0A5Q2N904"/>
<organism evidence="4 5">
    <name type="scientific">Heliorestis convoluta</name>
    <dbReference type="NCBI Taxonomy" id="356322"/>
    <lineage>
        <taxon>Bacteria</taxon>
        <taxon>Bacillati</taxon>
        <taxon>Bacillota</taxon>
        <taxon>Clostridia</taxon>
        <taxon>Eubacteriales</taxon>
        <taxon>Heliobacteriaceae</taxon>
        <taxon>Heliorestis</taxon>
    </lineage>
</organism>
<evidence type="ECO:0000259" key="3">
    <source>
        <dbReference type="PROSITE" id="PS51186"/>
    </source>
</evidence>
<dbReference type="InterPro" id="IPR050832">
    <property type="entry name" value="Bact_Acetyltransf"/>
</dbReference>
<dbReference type="SUPFAM" id="SSF55729">
    <property type="entry name" value="Acyl-CoA N-acyltransferases (Nat)"/>
    <property type="match status" value="1"/>
</dbReference>
<evidence type="ECO:0000313" key="4">
    <source>
        <dbReference type="EMBL" id="QGG48975.1"/>
    </source>
</evidence>
<dbReference type="CDD" id="cd04301">
    <property type="entry name" value="NAT_SF"/>
    <property type="match status" value="1"/>
</dbReference>
<evidence type="ECO:0000313" key="5">
    <source>
        <dbReference type="Proteomes" id="UP000366051"/>
    </source>
</evidence>
<dbReference type="PANTHER" id="PTHR43877:SF2">
    <property type="entry name" value="AMINOALKYLPHOSPHONATE N-ACETYLTRANSFERASE-RELATED"/>
    <property type="match status" value="1"/>
</dbReference>
<reference evidence="5" key="1">
    <citation type="submission" date="2019-11" db="EMBL/GenBank/DDBJ databases">
        <title>Genome sequence of Heliorestis convoluta strain HH, an alkaliphilic and minimalistic phototrophic bacterium from a soda lake in Egypt.</title>
        <authorList>
            <person name="Dewey E.D."/>
            <person name="Stokes L.M."/>
            <person name="Burchell B.M."/>
            <person name="Shaffer K.N."/>
            <person name="Huntington A.M."/>
            <person name="Baker J.M."/>
            <person name="Nadendla S."/>
            <person name="Giglio M.G."/>
            <person name="Touchman J.W."/>
            <person name="Blankenship R.E."/>
            <person name="Madigan M.T."/>
            <person name="Sattley W.M."/>
        </authorList>
    </citation>
    <scope>NUCLEOTIDE SEQUENCE [LARGE SCALE GENOMIC DNA]</scope>
    <source>
        <strain evidence="5">HH</strain>
    </source>
</reference>
<dbReference type="InterPro" id="IPR022525">
    <property type="entry name" value="GNAT_AblB"/>
</dbReference>
<evidence type="ECO:0000256" key="2">
    <source>
        <dbReference type="ARBA" id="ARBA00023315"/>
    </source>
</evidence>
<dbReference type="Proteomes" id="UP000366051">
    <property type="component" value="Chromosome"/>
</dbReference>
<dbReference type="OrthoDB" id="9790652at2"/>
<name>A0A5Q2N904_9FIRM</name>
<dbReference type="InterPro" id="IPR000182">
    <property type="entry name" value="GNAT_dom"/>
</dbReference>
<dbReference type="InterPro" id="IPR016181">
    <property type="entry name" value="Acyl_CoA_acyltransferase"/>
</dbReference>
<dbReference type="KEGG" id="hcv:FTV88_2886"/>
<dbReference type="Gene3D" id="3.40.630.30">
    <property type="match status" value="1"/>
</dbReference>
<dbReference type="PROSITE" id="PS51186">
    <property type="entry name" value="GNAT"/>
    <property type="match status" value="1"/>
</dbReference>
<keyword evidence="5" id="KW-1185">Reference proteome</keyword>
<dbReference type="EC" id="2.3.1.264" evidence="4"/>
<feature type="domain" description="N-acetyltransferase" evidence="3">
    <location>
        <begin position="133"/>
        <end position="283"/>
    </location>
</feature>
<dbReference type="NCBIfam" id="TIGR03827">
    <property type="entry name" value="GNAT_ablB"/>
    <property type="match status" value="1"/>
</dbReference>
<proteinExistence type="predicted"/>